<dbReference type="AlphaFoldDB" id="A0A9N9WVW7"/>
<keyword evidence="2" id="KW-1185">Reference proteome</keyword>
<evidence type="ECO:0000313" key="2">
    <source>
        <dbReference type="Proteomes" id="UP001153620"/>
    </source>
</evidence>
<sequence length="70" mass="8379">MVKIKTSIQLILNLLDQFTCQFLKEYQSMFPTLFPMLFHNTSGFQYLNHIHNILGFSIQLKFQFTKSYLK</sequence>
<reference evidence="1" key="1">
    <citation type="submission" date="2022-01" db="EMBL/GenBank/DDBJ databases">
        <authorList>
            <person name="King R."/>
        </authorList>
    </citation>
    <scope>NUCLEOTIDE SEQUENCE</scope>
</reference>
<organism evidence="1 2">
    <name type="scientific">Chironomus riparius</name>
    <dbReference type="NCBI Taxonomy" id="315576"/>
    <lineage>
        <taxon>Eukaryota</taxon>
        <taxon>Metazoa</taxon>
        <taxon>Ecdysozoa</taxon>
        <taxon>Arthropoda</taxon>
        <taxon>Hexapoda</taxon>
        <taxon>Insecta</taxon>
        <taxon>Pterygota</taxon>
        <taxon>Neoptera</taxon>
        <taxon>Endopterygota</taxon>
        <taxon>Diptera</taxon>
        <taxon>Nematocera</taxon>
        <taxon>Chironomoidea</taxon>
        <taxon>Chironomidae</taxon>
        <taxon>Chironominae</taxon>
        <taxon>Chironomus</taxon>
    </lineage>
</organism>
<evidence type="ECO:0000313" key="1">
    <source>
        <dbReference type="EMBL" id="CAG9808208.1"/>
    </source>
</evidence>
<dbReference type="EMBL" id="OU895879">
    <property type="protein sequence ID" value="CAG9808208.1"/>
    <property type="molecule type" value="Genomic_DNA"/>
</dbReference>
<gene>
    <name evidence="1" type="ORF">CHIRRI_LOCUS11052</name>
</gene>
<protein>
    <submittedName>
        <fullName evidence="1">Uncharacterized protein</fullName>
    </submittedName>
</protein>
<dbReference type="Proteomes" id="UP001153620">
    <property type="component" value="Chromosome 3"/>
</dbReference>
<proteinExistence type="predicted"/>
<name>A0A9N9WVW7_9DIPT</name>
<accession>A0A9N9WVW7</accession>
<reference evidence="1" key="2">
    <citation type="submission" date="2022-10" db="EMBL/GenBank/DDBJ databases">
        <authorList>
            <consortium name="ENA_rothamsted_submissions"/>
            <consortium name="culmorum"/>
            <person name="King R."/>
        </authorList>
    </citation>
    <scope>NUCLEOTIDE SEQUENCE</scope>
</reference>